<feature type="region of interest" description="Disordered" evidence="1">
    <location>
        <begin position="1"/>
        <end position="38"/>
    </location>
</feature>
<organism evidence="2 3">
    <name type="scientific">Paraburkholderia caribensis MBA4</name>
    <dbReference type="NCBI Taxonomy" id="1323664"/>
    <lineage>
        <taxon>Bacteria</taxon>
        <taxon>Pseudomonadati</taxon>
        <taxon>Pseudomonadota</taxon>
        <taxon>Betaproteobacteria</taxon>
        <taxon>Burkholderiales</taxon>
        <taxon>Burkholderiaceae</taxon>
        <taxon>Paraburkholderia</taxon>
    </lineage>
</organism>
<dbReference type="KEGG" id="bcai:K788_0002571"/>
<proteinExistence type="predicted"/>
<reference evidence="2 3" key="1">
    <citation type="journal article" date="2014" name="Genome Announc.">
        <title>Draft Genome Sequence of the Haloacid-Degrading Burkholderia caribensis Strain MBA4.</title>
        <authorList>
            <person name="Pan Y."/>
            <person name="Kong K.F."/>
            <person name="Tsang J.S."/>
        </authorList>
    </citation>
    <scope>NUCLEOTIDE SEQUENCE [LARGE SCALE GENOMIC DNA]</scope>
    <source>
        <strain evidence="2 3">MBA4</strain>
    </source>
</reference>
<sequence>MSKTSSAERATRAEAHPAAPKNALRRAARAAADTDNNP</sequence>
<name>A0A0P0R9N7_9BURK</name>
<gene>
    <name evidence="2" type="ORF">K788_0002571</name>
</gene>
<evidence type="ECO:0000313" key="2">
    <source>
        <dbReference type="EMBL" id="ALL65070.1"/>
    </source>
</evidence>
<dbReference type="Proteomes" id="UP000019146">
    <property type="component" value="Chromosome 1"/>
</dbReference>
<dbReference type="AlphaFoldDB" id="A0A0P0R9N7"/>
<protein>
    <submittedName>
        <fullName evidence="2">Uncharacterized protein</fullName>
    </submittedName>
</protein>
<dbReference type="EMBL" id="CP012746">
    <property type="protein sequence ID" value="ALL65070.1"/>
    <property type="molecule type" value="Genomic_DNA"/>
</dbReference>
<evidence type="ECO:0000313" key="3">
    <source>
        <dbReference type="Proteomes" id="UP000019146"/>
    </source>
</evidence>
<accession>A0A0P0R9N7</accession>
<evidence type="ECO:0000256" key="1">
    <source>
        <dbReference type="SAM" id="MobiDB-lite"/>
    </source>
</evidence>